<dbReference type="RefSeq" id="WP_006598565.1">
    <property type="nucleotide sequence ID" value="NZ_GL622359.1"/>
</dbReference>
<dbReference type="PRINTS" id="PR00508">
    <property type="entry name" value="S21N4MTFRASE"/>
</dbReference>
<evidence type="ECO:0000313" key="9">
    <source>
        <dbReference type="Proteomes" id="UP000004754"/>
    </source>
</evidence>
<evidence type="ECO:0000256" key="2">
    <source>
        <dbReference type="ARBA" id="ARBA00022603"/>
    </source>
</evidence>
<evidence type="ECO:0000256" key="1">
    <source>
        <dbReference type="ARBA" id="ARBA00006594"/>
    </source>
</evidence>
<feature type="domain" description="Type III restriction/modification enzyme methylation subunit" evidence="7">
    <location>
        <begin position="39"/>
        <end position="94"/>
    </location>
</feature>
<evidence type="ECO:0000256" key="5">
    <source>
        <dbReference type="ARBA" id="ARBA00022747"/>
    </source>
</evidence>
<sequence length="582" mass="67011">MNKNIFEIVVGVLKTNSKYISDDGKLLKAMVYSDVMTMNKELLSLLLSDEKIKERFFENVNGTLVFDKQKFAWFIESKEFLPDSYTRYTNKIGLTHNGDFISKSNDVVLDFPYKDCVLEGGQDKDDQKRNEIFYNETIASDEISKMLAPKVFTNAKRYSKDGIEENITFDEKDNLIIKGNNLIALSSLLKRYEGKVKCVYIDPPFNTGSDSFNYNDKFSRSTWLVFMKNRLELAKRLLHVTGNIFVHIDINQSHYLKTLCDGIFGEDNFVEEIIWAYGSPSGGRAATPKPVNIHDYILHYAKSYSERKQNRVYVPYSEKYIKDWFKYIDDDGRKYRRRQRGKDENGNPIWTKQYLDESKGVPLSTVWNDIQQVYADPRAYKDGNKTDVEVLKEFKGGQKPEALIKRILEMATDEGDLVLDFHIGTGTSAATAHKLNRKYIGVEQMVNQIDLILPRLQKVIGGDTAGISKFVEWKGGGSFVYCELLENASTLIEKIQSASEETISEIKSEIYTDERIIPYITRIELEKADEEFNSLELEEKKKALISLVDKNKLYVNYSDIDDESYAINESDKAFTKSFYAEV</sequence>
<evidence type="ECO:0000259" key="7">
    <source>
        <dbReference type="Pfam" id="PF12564"/>
    </source>
</evidence>
<reference evidence="8 9" key="1">
    <citation type="submission" date="2010-12" db="EMBL/GenBank/DDBJ databases">
        <authorList>
            <person name="Muzny D."/>
            <person name="Qin X."/>
            <person name="Deng J."/>
            <person name="Jiang H."/>
            <person name="Liu Y."/>
            <person name="Qu J."/>
            <person name="Song X.-Z."/>
            <person name="Zhang L."/>
            <person name="Thornton R."/>
            <person name="Coyle M."/>
            <person name="Francisco L."/>
            <person name="Jackson L."/>
            <person name="Javaid M."/>
            <person name="Korchina V."/>
            <person name="Kovar C."/>
            <person name="Mata R."/>
            <person name="Mathew T."/>
            <person name="Ngo R."/>
            <person name="Nguyen L."/>
            <person name="Nguyen N."/>
            <person name="Okwuonu G."/>
            <person name="Ongeri F."/>
            <person name="Pham C."/>
            <person name="Simmons D."/>
            <person name="Wilczek-Boney K."/>
            <person name="Hale W."/>
            <person name="Jakkamsetti A."/>
            <person name="Pham P."/>
            <person name="Ruth R."/>
            <person name="San Lucas F."/>
            <person name="Warren J."/>
            <person name="Zhang J."/>
            <person name="Zhao Z."/>
            <person name="Zhou C."/>
            <person name="Zhu D."/>
            <person name="Lee S."/>
            <person name="Bess C."/>
            <person name="Blankenburg K."/>
            <person name="Forbes L."/>
            <person name="Fu Q."/>
            <person name="Gubbala S."/>
            <person name="Hirani K."/>
            <person name="Jayaseelan J.C."/>
            <person name="Lara F."/>
            <person name="Munidasa M."/>
            <person name="Palculict T."/>
            <person name="Patil S."/>
            <person name="Pu L.-L."/>
            <person name="Saada N."/>
            <person name="Tang L."/>
            <person name="Weissenberger G."/>
            <person name="Zhu Y."/>
            <person name="Hemphill L."/>
            <person name="Shang Y."/>
            <person name="Youmans B."/>
            <person name="Ayvaz T."/>
            <person name="Ross M."/>
            <person name="Santibanez J."/>
            <person name="Aqrawi P."/>
            <person name="Gross S."/>
            <person name="Joshi V."/>
            <person name="Fowler G."/>
            <person name="Nazareth L."/>
            <person name="Reid J."/>
            <person name="Worley K."/>
            <person name="Petrosino J."/>
            <person name="Highlander S."/>
            <person name="Gibbs R."/>
        </authorList>
    </citation>
    <scope>NUCLEOTIDE SEQUENCE [LARGE SCALE GENOMIC DNA]</scope>
    <source>
        <strain evidence="8 9">ATCC 23263</strain>
    </source>
</reference>
<dbReference type="GO" id="GO:0032259">
    <property type="term" value="P:methylation"/>
    <property type="evidence" value="ECO:0007669"/>
    <property type="project" value="UniProtKB-KW"/>
</dbReference>
<dbReference type="PROSITE" id="PS00092">
    <property type="entry name" value="N6_MTASE"/>
    <property type="match status" value="1"/>
</dbReference>
<keyword evidence="2 8" id="KW-0489">Methyltransferase</keyword>
<gene>
    <name evidence="8" type="ORF">HMP0721_1141</name>
</gene>
<dbReference type="GO" id="GO:0003677">
    <property type="term" value="F:DNA binding"/>
    <property type="evidence" value="ECO:0007669"/>
    <property type="project" value="InterPro"/>
</dbReference>
<dbReference type="HOGENOM" id="CLU_029607_1_0_9"/>
<dbReference type="Pfam" id="PF12564">
    <property type="entry name" value="TypeIII_RM_meth"/>
    <property type="match status" value="1"/>
</dbReference>
<evidence type="ECO:0000259" key="6">
    <source>
        <dbReference type="Pfam" id="PF01555"/>
    </source>
</evidence>
<dbReference type="InterPro" id="IPR002295">
    <property type="entry name" value="N4/N6-MTase_EcoPI_Mod-like"/>
</dbReference>
<evidence type="ECO:0000256" key="3">
    <source>
        <dbReference type="ARBA" id="ARBA00022679"/>
    </source>
</evidence>
<dbReference type="InterPro" id="IPR029063">
    <property type="entry name" value="SAM-dependent_MTases_sf"/>
</dbReference>
<accession>E6MGK8</accession>
<protein>
    <submittedName>
        <fullName evidence="8">DNA (Cytosine-5-)-methyltransferase</fullName>
    </submittedName>
</protein>
<keyword evidence="4" id="KW-0949">S-adenosyl-L-methionine</keyword>
<dbReference type="STRING" id="887929.HMP0721_1141"/>
<proteinExistence type="inferred from homology"/>
<dbReference type="InterPro" id="IPR002052">
    <property type="entry name" value="DNA_methylase_N6_adenine_CS"/>
</dbReference>
<name>E6MGK8_9FIRM</name>
<dbReference type="eggNOG" id="COG2189">
    <property type="taxonomic scope" value="Bacteria"/>
</dbReference>
<dbReference type="GO" id="GO:0008170">
    <property type="term" value="F:N-methyltransferase activity"/>
    <property type="evidence" value="ECO:0007669"/>
    <property type="project" value="InterPro"/>
</dbReference>
<dbReference type="Pfam" id="PF01555">
    <property type="entry name" value="N6_N4_Mtase"/>
    <property type="match status" value="1"/>
</dbReference>
<dbReference type="GO" id="GO:0009307">
    <property type="term" value="P:DNA restriction-modification system"/>
    <property type="evidence" value="ECO:0007669"/>
    <property type="project" value="UniProtKB-KW"/>
</dbReference>
<evidence type="ECO:0000256" key="4">
    <source>
        <dbReference type="ARBA" id="ARBA00022691"/>
    </source>
</evidence>
<dbReference type="InterPro" id="IPR022221">
    <property type="entry name" value="TypeIII_RM_meth"/>
</dbReference>
<dbReference type="InterPro" id="IPR001091">
    <property type="entry name" value="RM_Methyltransferase"/>
</dbReference>
<dbReference type="Proteomes" id="UP000004754">
    <property type="component" value="Unassembled WGS sequence"/>
</dbReference>
<keyword evidence="3 8" id="KW-0808">Transferase</keyword>
<keyword evidence="5" id="KW-0680">Restriction system</keyword>
<dbReference type="SUPFAM" id="SSF53335">
    <property type="entry name" value="S-adenosyl-L-methionine-dependent methyltransferases"/>
    <property type="match status" value="1"/>
</dbReference>
<dbReference type="InterPro" id="IPR002941">
    <property type="entry name" value="DNA_methylase_N4/N6"/>
</dbReference>
<feature type="domain" description="DNA methylase N-4/N-6" evidence="6">
    <location>
        <begin position="196"/>
        <end position="451"/>
    </location>
</feature>
<dbReference type="EMBL" id="AEQN01000016">
    <property type="protein sequence ID" value="EFV01748.1"/>
    <property type="molecule type" value="Genomic_DNA"/>
</dbReference>
<dbReference type="OrthoDB" id="9800801at2"/>
<dbReference type="AlphaFoldDB" id="E6MGK8"/>
<keyword evidence="9" id="KW-1185">Reference proteome</keyword>
<evidence type="ECO:0000313" key="8">
    <source>
        <dbReference type="EMBL" id="EFV01748.1"/>
    </source>
</evidence>
<organism evidence="8 9">
    <name type="scientific">Pseudoramibacter alactolyticus ATCC 23263</name>
    <dbReference type="NCBI Taxonomy" id="887929"/>
    <lineage>
        <taxon>Bacteria</taxon>
        <taxon>Bacillati</taxon>
        <taxon>Bacillota</taxon>
        <taxon>Clostridia</taxon>
        <taxon>Eubacteriales</taxon>
        <taxon>Eubacteriaceae</taxon>
        <taxon>Pseudoramibacter</taxon>
    </lineage>
</organism>
<dbReference type="Gene3D" id="3.40.50.150">
    <property type="entry name" value="Vaccinia Virus protein VP39"/>
    <property type="match status" value="1"/>
</dbReference>
<comment type="caution">
    <text evidence="8">The sequence shown here is derived from an EMBL/GenBank/DDBJ whole genome shotgun (WGS) entry which is preliminary data.</text>
</comment>
<dbReference type="PIRSF" id="PIRSF015855">
    <property type="entry name" value="TypeIII_Mtase_mKpnI"/>
    <property type="match status" value="1"/>
</dbReference>
<comment type="similarity">
    <text evidence="1">Belongs to the N(4)/N(6)-methyltransferase family.</text>
</comment>